<dbReference type="OrthoDB" id="10638158at2759"/>
<accession>A0A078AGT2</accession>
<dbReference type="EMBL" id="CCKQ01009559">
    <property type="protein sequence ID" value="CDW81051.1"/>
    <property type="molecule type" value="Genomic_DNA"/>
</dbReference>
<organism evidence="1 2">
    <name type="scientific">Stylonychia lemnae</name>
    <name type="common">Ciliate</name>
    <dbReference type="NCBI Taxonomy" id="5949"/>
    <lineage>
        <taxon>Eukaryota</taxon>
        <taxon>Sar</taxon>
        <taxon>Alveolata</taxon>
        <taxon>Ciliophora</taxon>
        <taxon>Intramacronucleata</taxon>
        <taxon>Spirotrichea</taxon>
        <taxon>Stichotrichia</taxon>
        <taxon>Sporadotrichida</taxon>
        <taxon>Oxytrichidae</taxon>
        <taxon>Stylonychinae</taxon>
        <taxon>Stylonychia</taxon>
    </lineage>
</organism>
<proteinExistence type="predicted"/>
<evidence type="ECO:0000313" key="2">
    <source>
        <dbReference type="Proteomes" id="UP000039865"/>
    </source>
</evidence>
<gene>
    <name evidence="1" type="primary">Contig16486.g17550</name>
    <name evidence="1" type="ORF">STYLEM_10059</name>
</gene>
<sequence length="184" mass="21810">MIRYPLNFTQKLDDLDFAKVLTIGFQQLKDKSRQNFEIDQIPNDDEVQLLLTDSRFAPTERHGYTANHQLTPNFFKRFDFDENTRLQVIWRLKVFGGQLGFFPILQSETAKKDGFRVLRFYCEYKKKKYQVQTVEDQNYLDILEGGCPFKVLYRCKVNAEKRDISKYSLNGFDPYHNHDFGAPI</sequence>
<dbReference type="AlphaFoldDB" id="A0A078AGT2"/>
<dbReference type="Proteomes" id="UP000039865">
    <property type="component" value="Unassembled WGS sequence"/>
</dbReference>
<evidence type="ECO:0000313" key="1">
    <source>
        <dbReference type="EMBL" id="CDW81051.1"/>
    </source>
</evidence>
<keyword evidence="2" id="KW-1185">Reference proteome</keyword>
<dbReference type="InParanoid" id="A0A078AGT2"/>
<name>A0A078AGT2_STYLE</name>
<reference evidence="1 2" key="1">
    <citation type="submission" date="2014-06" db="EMBL/GenBank/DDBJ databases">
        <authorList>
            <person name="Swart Estienne"/>
        </authorList>
    </citation>
    <scope>NUCLEOTIDE SEQUENCE [LARGE SCALE GENOMIC DNA]</scope>
    <source>
        <strain evidence="1 2">130c</strain>
    </source>
</reference>
<protein>
    <submittedName>
        <fullName evidence="1">Uncharacterized protein</fullName>
    </submittedName>
</protein>